<dbReference type="PANTHER" id="PTHR32108">
    <property type="entry name" value="DNA-DIRECTED RNA POLYMERASE SUBUNIT ALPHA"/>
    <property type="match status" value="1"/>
</dbReference>
<reference evidence="1" key="1">
    <citation type="submission" date="2018-05" db="EMBL/GenBank/DDBJ databases">
        <title>Draft genome of Mucuna pruriens seed.</title>
        <authorList>
            <person name="Nnadi N.E."/>
            <person name="Vos R."/>
            <person name="Hasami M.H."/>
            <person name="Devisetty U.K."/>
            <person name="Aguiy J.C."/>
        </authorList>
    </citation>
    <scope>NUCLEOTIDE SEQUENCE [LARGE SCALE GENOMIC DNA]</scope>
    <source>
        <strain evidence="1">JCA_2017</strain>
    </source>
</reference>
<comment type="caution">
    <text evidence="1">The sequence shown here is derived from an EMBL/GenBank/DDBJ whole genome shotgun (WGS) entry which is preliminary data.</text>
</comment>
<feature type="non-terminal residue" evidence="1">
    <location>
        <position position="1"/>
    </location>
</feature>
<proteinExistence type="predicted"/>
<organism evidence="1 2">
    <name type="scientific">Mucuna pruriens</name>
    <name type="common">Velvet bean</name>
    <name type="synonym">Dolichos pruriens</name>
    <dbReference type="NCBI Taxonomy" id="157652"/>
    <lineage>
        <taxon>Eukaryota</taxon>
        <taxon>Viridiplantae</taxon>
        <taxon>Streptophyta</taxon>
        <taxon>Embryophyta</taxon>
        <taxon>Tracheophyta</taxon>
        <taxon>Spermatophyta</taxon>
        <taxon>Magnoliopsida</taxon>
        <taxon>eudicotyledons</taxon>
        <taxon>Gunneridae</taxon>
        <taxon>Pentapetalae</taxon>
        <taxon>rosids</taxon>
        <taxon>fabids</taxon>
        <taxon>Fabales</taxon>
        <taxon>Fabaceae</taxon>
        <taxon>Papilionoideae</taxon>
        <taxon>50 kb inversion clade</taxon>
        <taxon>NPAAA clade</taxon>
        <taxon>indigoferoid/millettioid clade</taxon>
        <taxon>Phaseoleae</taxon>
        <taxon>Mucuna</taxon>
    </lineage>
</organism>
<evidence type="ECO:0000313" key="1">
    <source>
        <dbReference type="EMBL" id="RDX62724.1"/>
    </source>
</evidence>
<accession>A0A371E9N0</accession>
<protein>
    <submittedName>
        <fullName evidence="1">Uncharacterized protein</fullName>
    </submittedName>
</protein>
<gene>
    <name evidence="1" type="ORF">CR513_58914</name>
</gene>
<evidence type="ECO:0000313" key="2">
    <source>
        <dbReference type="Proteomes" id="UP000257109"/>
    </source>
</evidence>
<name>A0A371E9N0_MUCPR</name>
<keyword evidence="2" id="KW-1185">Reference proteome</keyword>
<dbReference type="EMBL" id="QJKJ01015316">
    <property type="protein sequence ID" value="RDX62724.1"/>
    <property type="molecule type" value="Genomic_DNA"/>
</dbReference>
<sequence>MTYTDLLPQLLEQKLMEVIPLKPVEPPYRRSYDPNARCGYHGGVIGHATKRCWSLKHKSGLLGFKDQGPNVQNNPLLAHKNVAINAISHDSNKRAEKTNRR</sequence>
<dbReference type="PANTHER" id="PTHR32108:SF9">
    <property type="entry name" value="REVERSE TRANSCRIPTASE RNASE H-LIKE DOMAIN-CONTAINING PROTEIN"/>
    <property type="match status" value="1"/>
</dbReference>
<dbReference type="OrthoDB" id="1418540at2759"/>
<dbReference type="Proteomes" id="UP000257109">
    <property type="component" value="Unassembled WGS sequence"/>
</dbReference>
<dbReference type="AlphaFoldDB" id="A0A371E9N0"/>